<dbReference type="CDD" id="cd01647">
    <property type="entry name" value="RT_LTR"/>
    <property type="match status" value="1"/>
</dbReference>
<feature type="domain" description="Reverse transcriptase/retrotransposon-derived protein RNase H-like" evidence="2">
    <location>
        <begin position="774"/>
        <end position="866"/>
    </location>
</feature>
<protein>
    <submittedName>
        <fullName evidence="3">Uncharacterized protein</fullName>
    </submittedName>
</protein>
<evidence type="ECO:0000313" key="3">
    <source>
        <dbReference type="EMBL" id="RVW77668.1"/>
    </source>
</evidence>
<dbReference type="PANTHER" id="PTHR24559:SF457">
    <property type="entry name" value="RNA-DIRECTED DNA POLYMERASE HOMOLOG"/>
    <property type="match status" value="1"/>
</dbReference>
<dbReference type="Gene3D" id="3.10.10.10">
    <property type="entry name" value="HIV Type 1 Reverse Transcriptase, subunit A, domain 1"/>
    <property type="match status" value="1"/>
</dbReference>
<dbReference type="Pfam" id="PF17919">
    <property type="entry name" value="RT_RNaseH_2"/>
    <property type="match status" value="1"/>
</dbReference>
<dbReference type="InterPro" id="IPR053134">
    <property type="entry name" value="RNA-dir_DNA_polymerase"/>
</dbReference>
<gene>
    <name evidence="3" type="ORF">CK203_053395</name>
</gene>
<dbReference type="InterPro" id="IPR043502">
    <property type="entry name" value="DNA/RNA_pol_sf"/>
</dbReference>
<dbReference type="Pfam" id="PF00078">
    <property type="entry name" value="RVT_1"/>
    <property type="match status" value="1"/>
</dbReference>
<accession>A0A438GZM0</accession>
<dbReference type="InterPro" id="IPR043128">
    <property type="entry name" value="Rev_trsase/Diguanyl_cyclase"/>
</dbReference>
<sequence length="982" mass="110113">MRSLHVTDGVMSWDGYDDLPIAALPIEFLMLDIERCTGIGCPCIHLQLYSVVMRRHRLDETQMIMLFPLSLSGAGPVVALYGIEEGISRGLWVDSSPSNSKGKSQGQDPGYQMLAPLDGEAPQLISLYEDSDFSGYTHGQQVPRPFRLAPNEIPLQPAVSLVYLQHVPPLTPFIMFPEGYGPAHRDVQIVTRSGRVAHPPLVDRPFVGTVAREEIRREDDEILRQLRTTQAHISIWSLLASSSTHRDALIRALSHIRVDTATIPEGLIHFLTADRATCIVFSNDDLPLERSDHVQPLFIDVACSGRRVSSVLLDNGSAVNVCPLVTAIALGFSHPLTRFFVVLGFMRLVPYQLSFIRRLHSYGGGCTLHGVTTQGQKAVEVQDLQRTLGHMHLGIGIPETPDVMIVAPLITRPSQHVLLTLPNACTDEMDMIGVSHILDAVPHGPHSDFDLFGVSVIDTNDVTLYDASTNEMDIINTRASDSMDPPLSFDIMSGFVTRFDDVASGNNNNMSVFEYSPVSLHFPLIVPSTPMTYIHDVDDHQVGRFGTPDQPRELKIGTSLSPDERNRVIDLLRSYLDVFAWSYKDMPGLDPSIAQHRLPILPHARPVKQKLRRLHPRWSLQVKKEIQKQLSVGFLLVVKYPEWLANVVHVPKKDGKVRVCVDFQDLNKVSPKDDFPLPHIDILVDSTGTYYYLVMPFGLKNVGAAYQRAATTLFHDMMHRDVDVYVDDMIVKSQDRADHLATLQRFFERIKQFRLTDICEPICRLLRKSEPRVWDDDCQCTFKKIKECLVSSPVLVPPTPGRHLLMYLSISDIAMGCMLAQLDDSGKDRTIYYLSKRTLKYECRYIMIECLCLALFGHQKLRHYAHEMVSATDRSVDDDFPDEQFVLMTSIAGWRLYFDGATNQSGFGIGILLISPQGLETTLDLGVRQLEIHGDSNLVIQQTQKNQSADALATLAFVIEIHAGVTMRPLLIRPGPYQLIVV</sequence>
<dbReference type="InterPro" id="IPR000477">
    <property type="entry name" value="RT_dom"/>
</dbReference>
<dbReference type="InterPro" id="IPR041577">
    <property type="entry name" value="RT_RNaseH_2"/>
</dbReference>
<dbReference type="Gene3D" id="3.30.70.270">
    <property type="match status" value="1"/>
</dbReference>
<dbReference type="AlphaFoldDB" id="A0A438GZM0"/>
<dbReference type="EMBL" id="QGNW01000309">
    <property type="protein sequence ID" value="RVW77668.1"/>
    <property type="molecule type" value="Genomic_DNA"/>
</dbReference>
<feature type="domain" description="Reverse transcriptase" evidence="1">
    <location>
        <begin position="687"/>
        <end position="755"/>
    </location>
</feature>
<name>A0A438GZM0_VITVI</name>
<dbReference type="Proteomes" id="UP000288805">
    <property type="component" value="Unassembled WGS sequence"/>
</dbReference>
<evidence type="ECO:0000313" key="4">
    <source>
        <dbReference type="Proteomes" id="UP000288805"/>
    </source>
</evidence>
<dbReference type="PANTHER" id="PTHR24559">
    <property type="entry name" value="TRANSPOSON TY3-I GAG-POL POLYPROTEIN"/>
    <property type="match status" value="1"/>
</dbReference>
<evidence type="ECO:0000259" key="2">
    <source>
        <dbReference type="Pfam" id="PF17919"/>
    </source>
</evidence>
<reference evidence="3 4" key="1">
    <citation type="journal article" date="2018" name="PLoS Genet.">
        <title>Population sequencing reveals clonal diversity and ancestral inbreeding in the grapevine cultivar Chardonnay.</title>
        <authorList>
            <person name="Roach M.J."/>
            <person name="Johnson D.L."/>
            <person name="Bohlmann J."/>
            <person name="van Vuuren H.J."/>
            <person name="Jones S.J."/>
            <person name="Pretorius I.S."/>
            <person name="Schmidt S.A."/>
            <person name="Borneman A.R."/>
        </authorList>
    </citation>
    <scope>NUCLEOTIDE SEQUENCE [LARGE SCALE GENOMIC DNA]</scope>
    <source>
        <strain evidence="4">cv. Chardonnay</strain>
        <tissue evidence="3">Leaf</tissue>
    </source>
</reference>
<organism evidence="3 4">
    <name type="scientific">Vitis vinifera</name>
    <name type="common">Grape</name>
    <dbReference type="NCBI Taxonomy" id="29760"/>
    <lineage>
        <taxon>Eukaryota</taxon>
        <taxon>Viridiplantae</taxon>
        <taxon>Streptophyta</taxon>
        <taxon>Embryophyta</taxon>
        <taxon>Tracheophyta</taxon>
        <taxon>Spermatophyta</taxon>
        <taxon>Magnoliopsida</taxon>
        <taxon>eudicotyledons</taxon>
        <taxon>Gunneridae</taxon>
        <taxon>Pentapetalae</taxon>
        <taxon>rosids</taxon>
        <taxon>Vitales</taxon>
        <taxon>Vitaceae</taxon>
        <taxon>Viteae</taxon>
        <taxon>Vitis</taxon>
    </lineage>
</organism>
<proteinExistence type="predicted"/>
<comment type="caution">
    <text evidence="3">The sequence shown here is derived from an EMBL/GenBank/DDBJ whole genome shotgun (WGS) entry which is preliminary data.</text>
</comment>
<dbReference type="SUPFAM" id="SSF56672">
    <property type="entry name" value="DNA/RNA polymerases"/>
    <property type="match status" value="1"/>
</dbReference>
<evidence type="ECO:0000259" key="1">
    <source>
        <dbReference type="Pfam" id="PF00078"/>
    </source>
</evidence>